<dbReference type="PANTHER" id="PTHR38588">
    <property type="entry name" value="BLL0334 PROTEIN"/>
    <property type="match status" value="1"/>
</dbReference>
<dbReference type="EMBL" id="JAFLNF010000004">
    <property type="protein sequence ID" value="MBO0345646.1"/>
    <property type="molecule type" value="Genomic_DNA"/>
</dbReference>
<sequence length="233" mass="24894">MDIQGEHRIAAPRETVWLALNDPQILRECIPGCETLEKSSDTEMQAAVTSKIGPVKAKFKGSVTLQDLNPPESYRIVGEGKGGVAGFAKGGADVHLAEDGTDTILTYTASAQVGGKLAQLGSRLIDSTARKMADDFFRAFSEKVAGPQSEELATELQDELDPALAEEARHIATEDAAYHTADAVEDVEHAIEEQLQDAEERVEVAAGRGFLGGPYMWGLIVLAVMIAALAVMN</sequence>
<gene>
    <name evidence="3" type="ORF">J0X15_10485</name>
</gene>
<feature type="transmembrane region" description="Helical" evidence="2">
    <location>
        <begin position="215"/>
        <end position="232"/>
    </location>
</feature>
<keyword evidence="2" id="KW-0812">Transmembrane</keyword>
<evidence type="ECO:0000313" key="3">
    <source>
        <dbReference type="EMBL" id="MBO0345646.1"/>
    </source>
</evidence>
<reference evidence="3" key="1">
    <citation type="submission" date="2021-03" db="EMBL/GenBank/DDBJ databases">
        <title>Roseibium sp. CAU 1637 isolated from Incheon.</title>
        <authorList>
            <person name="Kim W."/>
        </authorList>
    </citation>
    <scope>NUCLEOTIDE SEQUENCE</scope>
    <source>
        <strain evidence="3">CAU 1637</strain>
    </source>
</reference>
<name>A0A939EPM5_9HYPH</name>
<evidence type="ECO:0000256" key="1">
    <source>
        <dbReference type="SAM" id="Coils"/>
    </source>
</evidence>
<dbReference type="Proteomes" id="UP000664779">
    <property type="component" value="Unassembled WGS sequence"/>
</dbReference>
<feature type="coiled-coil region" evidence="1">
    <location>
        <begin position="181"/>
        <end position="208"/>
    </location>
</feature>
<dbReference type="CDD" id="cd05018">
    <property type="entry name" value="CoxG"/>
    <property type="match status" value="1"/>
</dbReference>
<organism evidence="3 4">
    <name type="scientific">Roseibium limicola</name>
    <dbReference type="NCBI Taxonomy" id="2816037"/>
    <lineage>
        <taxon>Bacteria</taxon>
        <taxon>Pseudomonadati</taxon>
        <taxon>Pseudomonadota</taxon>
        <taxon>Alphaproteobacteria</taxon>
        <taxon>Hyphomicrobiales</taxon>
        <taxon>Stappiaceae</taxon>
        <taxon>Roseibium</taxon>
    </lineage>
</organism>
<dbReference type="PANTHER" id="PTHR38588:SF1">
    <property type="entry name" value="BLL0334 PROTEIN"/>
    <property type="match status" value="1"/>
</dbReference>
<keyword evidence="2" id="KW-1133">Transmembrane helix</keyword>
<evidence type="ECO:0000256" key="2">
    <source>
        <dbReference type="SAM" id="Phobius"/>
    </source>
</evidence>
<keyword evidence="1" id="KW-0175">Coiled coil</keyword>
<keyword evidence="4" id="KW-1185">Reference proteome</keyword>
<dbReference type="Gene3D" id="3.30.530.20">
    <property type="match status" value="1"/>
</dbReference>
<evidence type="ECO:0000313" key="4">
    <source>
        <dbReference type="Proteomes" id="UP000664779"/>
    </source>
</evidence>
<keyword evidence="2" id="KW-0472">Membrane</keyword>
<dbReference type="Pfam" id="PF06240">
    <property type="entry name" value="COXG"/>
    <property type="match status" value="1"/>
</dbReference>
<dbReference type="SUPFAM" id="SSF55961">
    <property type="entry name" value="Bet v1-like"/>
    <property type="match status" value="1"/>
</dbReference>
<dbReference type="AlphaFoldDB" id="A0A939EPM5"/>
<protein>
    <submittedName>
        <fullName evidence="3">Carbon monoxide dehydrogenase subunit G</fullName>
    </submittedName>
</protein>
<comment type="caution">
    <text evidence="3">The sequence shown here is derived from an EMBL/GenBank/DDBJ whole genome shotgun (WGS) entry which is preliminary data.</text>
</comment>
<dbReference type="RefSeq" id="WP_206940460.1">
    <property type="nucleotide sequence ID" value="NZ_JAFLNF010000004.1"/>
</dbReference>
<dbReference type="InterPro" id="IPR010419">
    <property type="entry name" value="CO_DH_gsu"/>
</dbReference>
<dbReference type="InterPro" id="IPR023393">
    <property type="entry name" value="START-like_dom_sf"/>
</dbReference>
<accession>A0A939EPM5</accession>
<proteinExistence type="predicted"/>